<reference evidence="2" key="1">
    <citation type="journal article" date="2023" name="Mol. Biol. Evol.">
        <title>Third-Generation Sequencing Reveals the Adaptive Role of the Epigenome in Three Deep-Sea Polychaetes.</title>
        <authorList>
            <person name="Perez M."/>
            <person name="Aroh O."/>
            <person name="Sun Y."/>
            <person name="Lan Y."/>
            <person name="Juniper S.K."/>
            <person name="Young C.R."/>
            <person name="Angers B."/>
            <person name="Qian P.Y."/>
        </authorList>
    </citation>
    <scope>NUCLEOTIDE SEQUENCE</scope>
    <source>
        <strain evidence="2">P08H-3</strain>
    </source>
</reference>
<dbReference type="PROSITE" id="PS50004">
    <property type="entry name" value="C2"/>
    <property type="match status" value="1"/>
</dbReference>
<dbReference type="Pfam" id="PF00168">
    <property type="entry name" value="C2"/>
    <property type="match status" value="1"/>
</dbReference>
<dbReference type="Gene3D" id="2.60.40.2840">
    <property type="match status" value="1"/>
</dbReference>
<dbReference type="Gene3D" id="2.60.40.150">
    <property type="entry name" value="C2 domain"/>
    <property type="match status" value="1"/>
</dbReference>
<gene>
    <name evidence="2" type="ORF">LSH36_611g04013</name>
</gene>
<evidence type="ECO:0000313" key="2">
    <source>
        <dbReference type="EMBL" id="KAK2146404.1"/>
    </source>
</evidence>
<dbReference type="SUPFAM" id="SSF49562">
    <property type="entry name" value="C2 domain (Calcium/lipid-binding domain, CaLB)"/>
    <property type="match status" value="1"/>
</dbReference>
<proteinExistence type="predicted"/>
<feature type="domain" description="C2" evidence="1">
    <location>
        <begin position="176"/>
        <end position="309"/>
    </location>
</feature>
<dbReference type="SMART" id="SM00239">
    <property type="entry name" value="C2"/>
    <property type="match status" value="1"/>
</dbReference>
<keyword evidence="3" id="KW-1185">Reference proteome</keyword>
<dbReference type="InterPro" id="IPR032348">
    <property type="entry name" value="HECW_N"/>
</dbReference>
<dbReference type="Pfam" id="PF16562">
    <property type="entry name" value="HECW_N"/>
    <property type="match status" value="1"/>
</dbReference>
<dbReference type="AlphaFoldDB" id="A0AAD9J4R2"/>
<comment type="caution">
    <text evidence="2">The sequence shown here is derived from an EMBL/GenBank/DDBJ whole genome shotgun (WGS) entry which is preliminary data.</text>
</comment>
<accession>A0AAD9J4R2</accession>
<dbReference type="InterPro" id="IPR035892">
    <property type="entry name" value="C2_domain_sf"/>
</dbReference>
<protein>
    <recommendedName>
        <fullName evidence="1">C2 domain-containing protein</fullName>
    </recommendedName>
</protein>
<evidence type="ECO:0000313" key="3">
    <source>
        <dbReference type="Proteomes" id="UP001208570"/>
    </source>
</evidence>
<name>A0AAD9J4R2_9ANNE</name>
<dbReference type="EMBL" id="JAODUP010000611">
    <property type="protein sequence ID" value="KAK2146404.1"/>
    <property type="molecule type" value="Genomic_DNA"/>
</dbReference>
<organism evidence="2 3">
    <name type="scientific">Paralvinella palmiformis</name>
    <dbReference type="NCBI Taxonomy" id="53620"/>
    <lineage>
        <taxon>Eukaryota</taxon>
        <taxon>Metazoa</taxon>
        <taxon>Spiralia</taxon>
        <taxon>Lophotrochozoa</taxon>
        <taxon>Annelida</taxon>
        <taxon>Polychaeta</taxon>
        <taxon>Sedentaria</taxon>
        <taxon>Canalipalpata</taxon>
        <taxon>Terebellida</taxon>
        <taxon>Terebelliformia</taxon>
        <taxon>Alvinellidae</taxon>
        <taxon>Paralvinella</taxon>
    </lineage>
</organism>
<evidence type="ECO:0000259" key="1">
    <source>
        <dbReference type="PROSITE" id="PS50004"/>
    </source>
</evidence>
<sequence>MATYVNLLQHSHSSLDVDVPMDENELEKGEILIRQGSLRSPRRLTLCDRSNSDSNLLQPEQHRSNLSVDKTEYILGQGEVVKVTWFINEDIAASDWIGLFMADECNPNNYLDEKHRGMSCGKKGSLLWNLDNVQQNFTDAETRVCFRYYHGVDGDLRAISPSLLVKNPHALNDKLASNGEALNSRSLEPIHLVHFRISDISAKYLKKGMFFNPDPYVKMSIQPGKRTSFPHLPHHGQEMKTSVQSNTTCPGWPSEEFTFEGQTSDVLEFEVKDKFAKSRPTISRFLGKLTIPVQRLVDKSSQGPVTLTFNLMRRNPSDNVSGLLVFTVELDKQG</sequence>
<dbReference type="Proteomes" id="UP001208570">
    <property type="component" value="Unassembled WGS sequence"/>
</dbReference>
<dbReference type="InterPro" id="IPR000008">
    <property type="entry name" value="C2_dom"/>
</dbReference>